<dbReference type="PANTHER" id="PTHR31213:SF201">
    <property type="entry name" value="OS03G0300400 PROTEIN"/>
    <property type="match status" value="1"/>
</dbReference>
<comment type="caution">
    <text evidence="4">The sequence shown here is derived from an EMBL/GenBank/DDBJ whole genome shotgun (WGS) entry which is preliminary data.</text>
</comment>
<dbReference type="SUPFAM" id="SSF55961">
    <property type="entry name" value="Bet v1-like"/>
    <property type="match status" value="1"/>
</dbReference>
<comment type="similarity">
    <text evidence="1 2">Belongs to the BetVI family.</text>
</comment>
<dbReference type="InterPro" id="IPR024949">
    <property type="entry name" value="Bet_v_I_allergen"/>
</dbReference>
<evidence type="ECO:0000313" key="4">
    <source>
        <dbReference type="EMBL" id="KAK1279153.1"/>
    </source>
</evidence>
<dbReference type="PROSITE" id="PS00451">
    <property type="entry name" value="PATHOGENESIS_BETVI"/>
    <property type="match status" value="1"/>
</dbReference>
<evidence type="ECO:0000256" key="2">
    <source>
        <dbReference type="RuleBase" id="RU000409"/>
    </source>
</evidence>
<dbReference type="GO" id="GO:0005737">
    <property type="term" value="C:cytoplasm"/>
    <property type="evidence" value="ECO:0007669"/>
    <property type="project" value="TreeGrafter"/>
</dbReference>
<keyword evidence="5" id="KW-1185">Reference proteome</keyword>
<dbReference type="GO" id="GO:0009738">
    <property type="term" value="P:abscisic acid-activated signaling pathway"/>
    <property type="evidence" value="ECO:0007669"/>
    <property type="project" value="InterPro"/>
</dbReference>
<dbReference type="Proteomes" id="UP001179952">
    <property type="component" value="Unassembled WGS sequence"/>
</dbReference>
<dbReference type="GO" id="GO:0005634">
    <property type="term" value="C:nucleus"/>
    <property type="evidence" value="ECO:0007669"/>
    <property type="project" value="TreeGrafter"/>
</dbReference>
<organism evidence="4 5">
    <name type="scientific">Acorus gramineus</name>
    <name type="common">Dwarf sweet flag</name>
    <dbReference type="NCBI Taxonomy" id="55184"/>
    <lineage>
        <taxon>Eukaryota</taxon>
        <taxon>Viridiplantae</taxon>
        <taxon>Streptophyta</taxon>
        <taxon>Embryophyta</taxon>
        <taxon>Tracheophyta</taxon>
        <taxon>Spermatophyta</taxon>
        <taxon>Magnoliopsida</taxon>
        <taxon>Liliopsida</taxon>
        <taxon>Acoraceae</taxon>
        <taxon>Acorus</taxon>
    </lineage>
</organism>
<dbReference type="FunFam" id="3.30.530.20:FF:000007">
    <property type="entry name" value="Major pollen allergen Bet v 1-A"/>
    <property type="match status" value="1"/>
</dbReference>
<evidence type="ECO:0000256" key="1">
    <source>
        <dbReference type="ARBA" id="ARBA00009744"/>
    </source>
</evidence>
<evidence type="ECO:0000259" key="3">
    <source>
        <dbReference type="Pfam" id="PF00407"/>
    </source>
</evidence>
<dbReference type="InterPro" id="IPR023393">
    <property type="entry name" value="START-like_dom_sf"/>
</dbReference>
<gene>
    <name evidence="4" type="ORF">QJS04_geneDACA007164</name>
</gene>
<dbReference type="GO" id="GO:0010427">
    <property type="term" value="F:abscisic acid binding"/>
    <property type="evidence" value="ECO:0007669"/>
    <property type="project" value="InterPro"/>
</dbReference>
<evidence type="ECO:0000313" key="5">
    <source>
        <dbReference type="Proteomes" id="UP001179952"/>
    </source>
</evidence>
<accession>A0AAV9BS89</accession>
<dbReference type="CDD" id="cd07816">
    <property type="entry name" value="Bet_v1-like"/>
    <property type="match status" value="1"/>
</dbReference>
<dbReference type="InterPro" id="IPR050279">
    <property type="entry name" value="Plant_def-hormone_signal"/>
</dbReference>
<dbReference type="Pfam" id="PF00407">
    <property type="entry name" value="Bet_v_1"/>
    <property type="match status" value="1"/>
</dbReference>
<dbReference type="EMBL" id="JAUJYN010000002">
    <property type="protein sequence ID" value="KAK1279153.1"/>
    <property type="molecule type" value="Genomic_DNA"/>
</dbReference>
<name>A0AAV9BS89_ACOGR</name>
<keyword evidence="2" id="KW-0611">Plant defense</keyword>
<dbReference type="GO" id="GO:0006952">
    <property type="term" value="P:defense response"/>
    <property type="evidence" value="ECO:0007669"/>
    <property type="project" value="UniProtKB-KW"/>
</dbReference>
<dbReference type="GO" id="GO:0038023">
    <property type="term" value="F:signaling receptor activity"/>
    <property type="evidence" value="ECO:0007669"/>
    <property type="project" value="InterPro"/>
</dbReference>
<dbReference type="PRINTS" id="PR00634">
    <property type="entry name" value="BETALLERGEN"/>
</dbReference>
<dbReference type="Gene3D" id="3.30.530.20">
    <property type="match status" value="1"/>
</dbReference>
<keyword evidence="2" id="KW-0568">Pathogenesis-related protein</keyword>
<proteinExistence type="inferred from homology"/>
<dbReference type="PANTHER" id="PTHR31213">
    <property type="entry name" value="OS08G0374000 PROTEIN-RELATED"/>
    <property type="match status" value="1"/>
</dbReference>
<dbReference type="GO" id="GO:0004864">
    <property type="term" value="F:protein phosphatase inhibitor activity"/>
    <property type="evidence" value="ECO:0007669"/>
    <property type="project" value="InterPro"/>
</dbReference>
<sequence>MIVKGFKNEFKSPVSAARMFKAGVVDSPNLVPKLIPAIIKEIIIDGDGKAGSTKRTNFTDAINFGYAKDHIDVLDEENFMFKYSLLEGGRLGKKYEAATYEVRFEECDDGGCMCKMAGTFNAYSDEGFTEDDINVGRNGVFGMYKAVEGYLIANPDAYA</sequence>
<dbReference type="AlphaFoldDB" id="A0AAV9BS89"/>
<protein>
    <recommendedName>
        <fullName evidence="3">Bet v I/Major latex protein domain-containing protein</fullName>
    </recommendedName>
</protein>
<reference evidence="4" key="1">
    <citation type="journal article" date="2023" name="Nat. Commun.">
        <title>Diploid and tetraploid genomes of Acorus and the evolution of monocots.</title>
        <authorList>
            <person name="Ma L."/>
            <person name="Liu K.W."/>
            <person name="Li Z."/>
            <person name="Hsiao Y.Y."/>
            <person name="Qi Y."/>
            <person name="Fu T."/>
            <person name="Tang G.D."/>
            <person name="Zhang D."/>
            <person name="Sun W.H."/>
            <person name="Liu D.K."/>
            <person name="Li Y."/>
            <person name="Chen G.Z."/>
            <person name="Liu X.D."/>
            <person name="Liao X.Y."/>
            <person name="Jiang Y.T."/>
            <person name="Yu X."/>
            <person name="Hao Y."/>
            <person name="Huang J."/>
            <person name="Zhao X.W."/>
            <person name="Ke S."/>
            <person name="Chen Y.Y."/>
            <person name="Wu W.L."/>
            <person name="Hsu J.L."/>
            <person name="Lin Y.F."/>
            <person name="Huang M.D."/>
            <person name="Li C.Y."/>
            <person name="Huang L."/>
            <person name="Wang Z.W."/>
            <person name="Zhao X."/>
            <person name="Zhong W.Y."/>
            <person name="Peng D.H."/>
            <person name="Ahmad S."/>
            <person name="Lan S."/>
            <person name="Zhang J.S."/>
            <person name="Tsai W.C."/>
            <person name="Van de Peer Y."/>
            <person name="Liu Z.J."/>
        </authorList>
    </citation>
    <scope>NUCLEOTIDE SEQUENCE</scope>
    <source>
        <strain evidence="4">SCP</strain>
    </source>
</reference>
<feature type="domain" description="Bet v I/Major latex protein" evidence="3">
    <location>
        <begin position="1"/>
        <end position="153"/>
    </location>
</feature>
<reference evidence="4" key="2">
    <citation type="submission" date="2023-06" db="EMBL/GenBank/DDBJ databases">
        <authorList>
            <person name="Ma L."/>
            <person name="Liu K.-W."/>
            <person name="Li Z."/>
            <person name="Hsiao Y.-Y."/>
            <person name="Qi Y."/>
            <person name="Fu T."/>
            <person name="Tang G."/>
            <person name="Zhang D."/>
            <person name="Sun W.-H."/>
            <person name="Liu D.-K."/>
            <person name="Li Y."/>
            <person name="Chen G.-Z."/>
            <person name="Liu X.-D."/>
            <person name="Liao X.-Y."/>
            <person name="Jiang Y.-T."/>
            <person name="Yu X."/>
            <person name="Hao Y."/>
            <person name="Huang J."/>
            <person name="Zhao X.-W."/>
            <person name="Ke S."/>
            <person name="Chen Y.-Y."/>
            <person name="Wu W.-L."/>
            <person name="Hsu J.-L."/>
            <person name="Lin Y.-F."/>
            <person name="Huang M.-D."/>
            <person name="Li C.-Y."/>
            <person name="Huang L."/>
            <person name="Wang Z.-W."/>
            <person name="Zhao X."/>
            <person name="Zhong W.-Y."/>
            <person name="Peng D.-H."/>
            <person name="Ahmad S."/>
            <person name="Lan S."/>
            <person name="Zhang J.-S."/>
            <person name="Tsai W.-C."/>
            <person name="Van De Peer Y."/>
            <person name="Liu Z.-J."/>
        </authorList>
    </citation>
    <scope>NUCLEOTIDE SEQUENCE</scope>
    <source>
        <strain evidence="4">SCP</strain>
        <tissue evidence="4">Leaves</tissue>
    </source>
</reference>
<dbReference type="InterPro" id="IPR000916">
    <property type="entry name" value="Bet_v_I/MLP"/>
</dbReference>